<evidence type="ECO:0000256" key="5">
    <source>
        <dbReference type="PROSITE-ProRule" id="PRU00560"/>
    </source>
</evidence>
<keyword evidence="4 5" id="KW-0067">ATP-binding</keyword>
<dbReference type="PANTHER" id="PTHR11070">
    <property type="entry name" value="UVRD / RECB / PCRA DNA HELICASE FAMILY MEMBER"/>
    <property type="match status" value="1"/>
</dbReference>
<dbReference type="SUPFAM" id="SSF52540">
    <property type="entry name" value="P-loop containing nucleoside triphosphate hydrolases"/>
    <property type="match status" value="1"/>
</dbReference>
<evidence type="ECO:0000256" key="4">
    <source>
        <dbReference type="ARBA" id="ARBA00022840"/>
    </source>
</evidence>
<dbReference type="Gene3D" id="3.40.50.300">
    <property type="entry name" value="P-loop containing nucleotide triphosphate hydrolases"/>
    <property type="match status" value="1"/>
</dbReference>
<dbReference type="PANTHER" id="PTHR11070:SF3">
    <property type="entry name" value="DNA 3'-5' HELICASE"/>
    <property type="match status" value="1"/>
</dbReference>
<protein>
    <submittedName>
        <fullName evidence="8">DNA helicase-2/ATP-dependent DNA helicase PcrA</fullName>
        <ecNumber evidence="8">3.6.4.12</ecNumber>
    </submittedName>
</protein>
<comment type="caution">
    <text evidence="8">The sequence shown here is derived from an EMBL/GenBank/DDBJ whole genome shotgun (WGS) entry which is preliminary data.</text>
</comment>
<sequence>MTTRIGQPDTRADLELRACLDETPVRSFVMVAGAGSGKTTSLVKALDHLARTRGVALRRRGQQIACITYTEVAVGEIWGDVGNSTLFHVSTIHSFLWSVVSPFQTDLKAWVKDRIAEKIATSDEKIGRPLTRQATREKEARKIERYRRQLEVIDAVPKFTYGPGANYAKGVLGHDDILKIGPELIGRHALLRTLVAGRFPFVFVDESQDTSPTVVEALKRIEAEVEIEFCVGFFGDPMQKIYTTGAGAIALVDGWNEIKKPENFRCPQSVLAFVNQIRSEDDGLRQIRGRTVLRNGVAEPVQGTARIFVLPADRERAARLEQVRGWLAAAAGDDLWLRNDPDSNVRSLVLVHRMAAVRLGFAGLYAALNDRAPVDFKEGLKDGKAWPLRPFINFILPIVLASRAERSSEVIAHLRANCPLLTAERLTSENAVGVLAGLHAAVVRLTGLLADESVATVGDIISLVGETELAELDPRFAPNPEAEADMGDDNEEESDASERHAVSAFLACPAPELWGYRAYLEEESPFATQQGIKGAEFERVLVVIDDEEANYSLFSYGKYFGFADLSDKDEENIANGVDSVLDRTRRLFYVCASRAREDLAVVVFAPDPNGARNAILAKNLVPPAQLFGIEDL</sequence>
<keyword evidence="3 5" id="KW-0347">Helicase</keyword>
<dbReference type="GO" id="GO:0016787">
    <property type="term" value="F:hydrolase activity"/>
    <property type="evidence" value="ECO:0007669"/>
    <property type="project" value="UniProtKB-KW"/>
</dbReference>
<name>A0ABU0ILQ2_9CAUL</name>
<feature type="region of interest" description="Disordered" evidence="6">
    <location>
        <begin position="474"/>
        <end position="496"/>
    </location>
</feature>
<gene>
    <name evidence="8" type="ORF">QO010_000687</name>
</gene>
<evidence type="ECO:0000313" key="8">
    <source>
        <dbReference type="EMBL" id="MDQ0462939.1"/>
    </source>
</evidence>
<keyword evidence="9" id="KW-1185">Reference proteome</keyword>
<dbReference type="InterPro" id="IPR000212">
    <property type="entry name" value="DNA_helicase_UvrD/REP"/>
</dbReference>
<dbReference type="Proteomes" id="UP001228905">
    <property type="component" value="Unassembled WGS sequence"/>
</dbReference>
<accession>A0ABU0ILQ2</accession>
<evidence type="ECO:0000313" key="9">
    <source>
        <dbReference type="Proteomes" id="UP001228905"/>
    </source>
</evidence>
<feature type="domain" description="UvrD-like helicase ATP-binding" evidence="7">
    <location>
        <begin position="11"/>
        <end position="280"/>
    </location>
</feature>
<keyword evidence="1 5" id="KW-0547">Nucleotide-binding</keyword>
<proteinExistence type="predicted"/>
<evidence type="ECO:0000256" key="1">
    <source>
        <dbReference type="ARBA" id="ARBA00022741"/>
    </source>
</evidence>
<evidence type="ECO:0000259" key="7">
    <source>
        <dbReference type="PROSITE" id="PS51198"/>
    </source>
</evidence>
<evidence type="ECO:0000256" key="2">
    <source>
        <dbReference type="ARBA" id="ARBA00022801"/>
    </source>
</evidence>
<dbReference type="EMBL" id="JAUSVS010000001">
    <property type="protein sequence ID" value="MDQ0462939.1"/>
    <property type="molecule type" value="Genomic_DNA"/>
</dbReference>
<reference evidence="8 9" key="1">
    <citation type="submission" date="2023-07" db="EMBL/GenBank/DDBJ databases">
        <title>Genomic Encyclopedia of Type Strains, Phase IV (KMG-IV): sequencing the most valuable type-strain genomes for metagenomic binning, comparative biology and taxonomic classification.</title>
        <authorList>
            <person name="Goeker M."/>
        </authorList>
    </citation>
    <scope>NUCLEOTIDE SEQUENCE [LARGE SCALE GENOMIC DNA]</scope>
    <source>
        <strain evidence="8 9">DSM 18695</strain>
    </source>
</reference>
<dbReference type="RefSeq" id="WP_307345990.1">
    <property type="nucleotide sequence ID" value="NZ_JAUSVS010000001.1"/>
</dbReference>
<evidence type="ECO:0000256" key="3">
    <source>
        <dbReference type="ARBA" id="ARBA00022806"/>
    </source>
</evidence>
<dbReference type="GO" id="GO:0003678">
    <property type="term" value="F:DNA helicase activity"/>
    <property type="evidence" value="ECO:0007669"/>
    <property type="project" value="UniProtKB-EC"/>
</dbReference>
<dbReference type="PROSITE" id="PS51198">
    <property type="entry name" value="UVRD_HELICASE_ATP_BIND"/>
    <property type="match status" value="1"/>
</dbReference>
<keyword evidence="2 5" id="KW-0378">Hydrolase</keyword>
<feature type="binding site" evidence="5">
    <location>
        <begin position="32"/>
        <end position="39"/>
    </location>
    <ligand>
        <name>ATP</name>
        <dbReference type="ChEBI" id="CHEBI:30616"/>
    </ligand>
</feature>
<dbReference type="Pfam" id="PF13245">
    <property type="entry name" value="AAA_19"/>
    <property type="match status" value="1"/>
</dbReference>
<dbReference type="InterPro" id="IPR014016">
    <property type="entry name" value="UvrD-like_ATP-bd"/>
</dbReference>
<dbReference type="InterPro" id="IPR027417">
    <property type="entry name" value="P-loop_NTPase"/>
</dbReference>
<dbReference type="EC" id="3.6.4.12" evidence="8"/>
<feature type="compositionally biased region" description="Acidic residues" evidence="6">
    <location>
        <begin position="482"/>
        <end position="495"/>
    </location>
</feature>
<organism evidence="8 9">
    <name type="scientific">Caulobacter ginsengisoli</name>
    <dbReference type="NCBI Taxonomy" id="400775"/>
    <lineage>
        <taxon>Bacteria</taxon>
        <taxon>Pseudomonadati</taxon>
        <taxon>Pseudomonadota</taxon>
        <taxon>Alphaproteobacteria</taxon>
        <taxon>Caulobacterales</taxon>
        <taxon>Caulobacteraceae</taxon>
        <taxon>Caulobacter</taxon>
    </lineage>
</organism>
<evidence type="ECO:0000256" key="6">
    <source>
        <dbReference type="SAM" id="MobiDB-lite"/>
    </source>
</evidence>